<feature type="domain" description="Legume lectin" evidence="3">
    <location>
        <begin position="60"/>
        <end position="154"/>
    </location>
</feature>
<organism evidence="4 5">
    <name type="scientific">Panicum virgatum</name>
    <name type="common">Blackwell switchgrass</name>
    <dbReference type="NCBI Taxonomy" id="38727"/>
    <lineage>
        <taxon>Eukaryota</taxon>
        <taxon>Viridiplantae</taxon>
        <taxon>Streptophyta</taxon>
        <taxon>Embryophyta</taxon>
        <taxon>Tracheophyta</taxon>
        <taxon>Spermatophyta</taxon>
        <taxon>Magnoliopsida</taxon>
        <taxon>Liliopsida</taxon>
        <taxon>Poales</taxon>
        <taxon>Poaceae</taxon>
        <taxon>PACMAD clade</taxon>
        <taxon>Panicoideae</taxon>
        <taxon>Panicodae</taxon>
        <taxon>Paniceae</taxon>
        <taxon>Panicinae</taxon>
        <taxon>Panicum</taxon>
        <taxon>Panicum sect. Hiantes</taxon>
    </lineage>
</organism>
<comment type="similarity">
    <text evidence="1">Belongs to the leguminous lectin family.</text>
</comment>
<dbReference type="Proteomes" id="UP000823388">
    <property type="component" value="Chromosome 2K"/>
</dbReference>
<evidence type="ECO:0000313" key="4">
    <source>
        <dbReference type="EMBL" id="KAG2641375.1"/>
    </source>
</evidence>
<name>A0A8T0W204_PANVG</name>
<gene>
    <name evidence="4" type="ORF">PVAP13_2KG178458</name>
</gene>
<dbReference type="InterPro" id="IPR001220">
    <property type="entry name" value="Legume_lectin_dom"/>
</dbReference>
<dbReference type="EMBL" id="CM029039">
    <property type="protein sequence ID" value="KAG2641375.1"/>
    <property type="molecule type" value="Genomic_DNA"/>
</dbReference>
<dbReference type="GO" id="GO:0030246">
    <property type="term" value="F:carbohydrate binding"/>
    <property type="evidence" value="ECO:0007669"/>
    <property type="project" value="UniProtKB-KW"/>
</dbReference>
<reference evidence="4" key="1">
    <citation type="submission" date="2020-05" db="EMBL/GenBank/DDBJ databases">
        <title>WGS assembly of Panicum virgatum.</title>
        <authorList>
            <person name="Lovell J.T."/>
            <person name="Jenkins J."/>
            <person name="Shu S."/>
            <person name="Juenger T.E."/>
            <person name="Schmutz J."/>
        </authorList>
    </citation>
    <scope>NUCLEOTIDE SEQUENCE</scope>
    <source>
        <strain evidence="4">AP13</strain>
    </source>
</reference>
<keyword evidence="5" id="KW-1185">Reference proteome</keyword>
<evidence type="ECO:0000256" key="2">
    <source>
        <dbReference type="ARBA" id="ARBA00022734"/>
    </source>
</evidence>
<sequence>MSATTSLLLSLIPYKTRSSMISTPTMQVPTSVVSNHWSPTMLATIPMRMVNAGYYSDEDGKFRNLSLISREAMQVWIDYDDKVSGITVTMAPLKVARPIKPLFTTTYNLTGVVTDVAYIGFSSATGTINSRHYVLGWSFSMNGPAPVIDIARLPKLPRMGPRPRSKEFEVC</sequence>
<dbReference type="PANTHER" id="PTHR32401:SF50">
    <property type="entry name" value="OS07G0133000 PROTEIN"/>
    <property type="match status" value="1"/>
</dbReference>
<dbReference type="Gene3D" id="2.60.120.200">
    <property type="match status" value="1"/>
</dbReference>
<proteinExistence type="inferred from homology"/>
<dbReference type="PANTHER" id="PTHR32401">
    <property type="entry name" value="CONCANAVALIN A-LIKE LECTIN FAMILY PROTEIN"/>
    <property type="match status" value="1"/>
</dbReference>
<dbReference type="AlphaFoldDB" id="A0A8T0W204"/>
<evidence type="ECO:0000256" key="1">
    <source>
        <dbReference type="ARBA" id="ARBA00007606"/>
    </source>
</evidence>
<accession>A0A8T0W204</accession>
<keyword evidence="2" id="KW-0430">Lectin</keyword>
<dbReference type="InterPro" id="IPR050258">
    <property type="entry name" value="Leguminous_Lectin"/>
</dbReference>
<dbReference type="Pfam" id="PF00139">
    <property type="entry name" value="Lectin_legB"/>
    <property type="match status" value="1"/>
</dbReference>
<protein>
    <recommendedName>
        <fullName evidence="3">Legume lectin domain-containing protein</fullName>
    </recommendedName>
</protein>
<comment type="caution">
    <text evidence="4">The sequence shown here is derived from an EMBL/GenBank/DDBJ whole genome shotgun (WGS) entry which is preliminary data.</text>
</comment>
<dbReference type="InterPro" id="IPR013320">
    <property type="entry name" value="ConA-like_dom_sf"/>
</dbReference>
<evidence type="ECO:0000259" key="3">
    <source>
        <dbReference type="Pfam" id="PF00139"/>
    </source>
</evidence>
<evidence type="ECO:0000313" key="5">
    <source>
        <dbReference type="Proteomes" id="UP000823388"/>
    </source>
</evidence>
<dbReference type="SUPFAM" id="SSF49899">
    <property type="entry name" value="Concanavalin A-like lectins/glucanases"/>
    <property type="match status" value="1"/>
</dbReference>